<dbReference type="GO" id="GO:0046914">
    <property type="term" value="F:transition metal ion binding"/>
    <property type="evidence" value="ECO:0007669"/>
    <property type="project" value="TreeGrafter"/>
</dbReference>
<dbReference type="GO" id="GO:0030288">
    <property type="term" value="C:outer membrane-bounded periplasmic space"/>
    <property type="evidence" value="ECO:0007669"/>
    <property type="project" value="TreeGrafter"/>
</dbReference>
<keyword evidence="4" id="KW-1133">Transmembrane helix</keyword>
<feature type="transmembrane region" description="Helical" evidence="4">
    <location>
        <begin position="5"/>
        <end position="22"/>
    </location>
</feature>
<dbReference type="Gene3D" id="3.30.70.100">
    <property type="match status" value="1"/>
</dbReference>
<evidence type="ECO:0000256" key="2">
    <source>
        <dbReference type="ARBA" id="ARBA00022448"/>
    </source>
</evidence>
<dbReference type="InterPro" id="IPR058791">
    <property type="entry name" value="3HB_CusB"/>
</dbReference>
<dbReference type="Pfam" id="PF19335">
    <property type="entry name" value="HMBD"/>
    <property type="match status" value="1"/>
</dbReference>
<dbReference type="InterPro" id="IPR045800">
    <property type="entry name" value="HMBD"/>
</dbReference>
<evidence type="ECO:0000256" key="4">
    <source>
        <dbReference type="SAM" id="Phobius"/>
    </source>
</evidence>
<evidence type="ECO:0000256" key="1">
    <source>
        <dbReference type="ARBA" id="ARBA00009477"/>
    </source>
</evidence>
<dbReference type="SUPFAM" id="SSF55008">
    <property type="entry name" value="HMA, heavy metal-associated domain"/>
    <property type="match status" value="1"/>
</dbReference>
<dbReference type="RefSeq" id="WP_176461282.1">
    <property type="nucleotide sequence ID" value="NZ_FZNT01000008.1"/>
</dbReference>
<dbReference type="EMBL" id="FZNT01000008">
    <property type="protein sequence ID" value="SNR67710.1"/>
    <property type="molecule type" value="Genomic_DNA"/>
</dbReference>
<dbReference type="AlphaFoldDB" id="A0A238Y9K4"/>
<dbReference type="InterPro" id="IPR058649">
    <property type="entry name" value="CzcB_C"/>
</dbReference>
<feature type="region of interest" description="Disordered" evidence="3">
    <location>
        <begin position="403"/>
        <end position="429"/>
    </location>
</feature>
<dbReference type="SUPFAM" id="SSF111369">
    <property type="entry name" value="HlyD-like secretion proteins"/>
    <property type="match status" value="1"/>
</dbReference>
<keyword evidence="7" id="KW-1185">Reference proteome</keyword>
<proteinExistence type="inferred from homology"/>
<dbReference type="Pfam" id="PF25975">
    <property type="entry name" value="CzcB_C"/>
    <property type="match status" value="1"/>
</dbReference>
<evidence type="ECO:0000256" key="3">
    <source>
        <dbReference type="SAM" id="MobiDB-lite"/>
    </source>
</evidence>
<accession>A0A238Y9K4</accession>
<keyword evidence="4" id="KW-0472">Membrane</keyword>
<dbReference type="GO" id="GO:0015679">
    <property type="term" value="P:plasma membrane copper ion transport"/>
    <property type="evidence" value="ECO:0007669"/>
    <property type="project" value="TreeGrafter"/>
</dbReference>
<dbReference type="PANTHER" id="PTHR30097">
    <property type="entry name" value="CATION EFFLUX SYSTEM PROTEIN CUSB"/>
    <property type="match status" value="1"/>
</dbReference>
<sequence length="522" mass="57472">MKKYIIYFGILTAGLVLGWLFFGNSSTSEEKTHQHESLAIENELWTCSMHPQIMQPEPGDCPICGMDLIPSEASADGLTANEFKISNNALALANIETSTVTLNSTSENTLILSGKITENENSTAIQTAHFSGRIEKLFISTTGENVHKGQLLASMYAPALVTAQKELLIALASKKTDPLLYTSVKNKLKLWKLSEQQINQIETSKKIVTNFPIYANVNGVVSKKMVEEGSYVKEGQNLFMISNLNTVWAAFDAYEKQLYLLNIGDAISITTNANPNKKIKATVSFISPVLNTSTRIVIVRAVLNNSKNELKPGMFIEGKIALKNQENKALIVPKTAVLWTGKRSIVYVKKQRNTPIFELREVTLGNEIGDSYEILKGLAEEEEIVTNGTFTVDAAAQLQGKKSMMSTKGEKVMNGHENRSTITPETSKTSNKLSFGVRGNCTMCKATIEKAANSVLGVYSANWSVEKKKIDVVFDASKTTELKIHKAIANSGYDTEKTKGNTAAYNNLPTCCLYSREMKMNQ</sequence>
<dbReference type="CDD" id="cd00371">
    <property type="entry name" value="HMA"/>
    <property type="match status" value="1"/>
</dbReference>
<gene>
    <name evidence="6" type="ORF">SAMN06265371_108152</name>
</gene>
<dbReference type="Pfam" id="PF25869">
    <property type="entry name" value="3HB_CusB"/>
    <property type="match status" value="1"/>
</dbReference>
<comment type="similarity">
    <text evidence="1">Belongs to the membrane fusion protein (MFP) (TC 8.A.1) family.</text>
</comment>
<evidence type="ECO:0000313" key="7">
    <source>
        <dbReference type="Proteomes" id="UP000198384"/>
    </source>
</evidence>
<dbReference type="GO" id="GO:0016020">
    <property type="term" value="C:membrane"/>
    <property type="evidence" value="ECO:0007669"/>
    <property type="project" value="InterPro"/>
</dbReference>
<dbReference type="PROSITE" id="PS50846">
    <property type="entry name" value="HMA_2"/>
    <property type="match status" value="1"/>
</dbReference>
<dbReference type="InterPro" id="IPR006121">
    <property type="entry name" value="HMA_dom"/>
</dbReference>
<dbReference type="InterPro" id="IPR058790">
    <property type="entry name" value="BSH_CusB"/>
</dbReference>
<dbReference type="NCBIfam" id="TIGR01730">
    <property type="entry name" value="RND_mfp"/>
    <property type="match status" value="1"/>
</dbReference>
<dbReference type="PANTHER" id="PTHR30097:SF15">
    <property type="entry name" value="CATION EFFLUX SYSTEM PROTEIN CUSB"/>
    <property type="match status" value="1"/>
</dbReference>
<dbReference type="InterPro" id="IPR051909">
    <property type="entry name" value="MFP_Cation_Efflux"/>
</dbReference>
<dbReference type="Pfam" id="PF25954">
    <property type="entry name" value="Beta-barrel_RND_2"/>
    <property type="match status" value="1"/>
</dbReference>
<dbReference type="FunFam" id="2.40.30.170:FF:000010">
    <property type="entry name" value="Efflux RND transporter periplasmic adaptor subunit"/>
    <property type="match status" value="1"/>
</dbReference>
<evidence type="ECO:0000259" key="5">
    <source>
        <dbReference type="PROSITE" id="PS50846"/>
    </source>
</evidence>
<dbReference type="Pfam" id="PF00403">
    <property type="entry name" value="HMA"/>
    <property type="match status" value="1"/>
</dbReference>
<dbReference type="Gene3D" id="6.10.140.730">
    <property type="match status" value="1"/>
</dbReference>
<dbReference type="InterPro" id="IPR058792">
    <property type="entry name" value="Beta-barrel_RND_2"/>
</dbReference>
<feature type="compositionally biased region" description="Basic and acidic residues" evidence="3">
    <location>
        <begin position="408"/>
        <end position="419"/>
    </location>
</feature>
<dbReference type="Pfam" id="PF25919">
    <property type="entry name" value="BSH_CusB"/>
    <property type="match status" value="1"/>
</dbReference>
<reference evidence="6 7" key="1">
    <citation type="submission" date="2017-06" db="EMBL/GenBank/DDBJ databases">
        <authorList>
            <person name="Kim H.J."/>
            <person name="Triplett B.A."/>
        </authorList>
    </citation>
    <scope>NUCLEOTIDE SEQUENCE [LARGE SCALE GENOMIC DNA]</scope>
    <source>
        <strain evidence="6 7">DSM 29150</strain>
    </source>
</reference>
<dbReference type="GO" id="GO:0060003">
    <property type="term" value="P:copper ion export"/>
    <property type="evidence" value="ECO:0007669"/>
    <property type="project" value="TreeGrafter"/>
</dbReference>
<dbReference type="GO" id="GO:0022857">
    <property type="term" value="F:transmembrane transporter activity"/>
    <property type="evidence" value="ECO:0007669"/>
    <property type="project" value="InterPro"/>
</dbReference>
<organism evidence="6 7">
    <name type="scientific">Lutibacter agarilyticus</name>
    <dbReference type="NCBI Taxonomy" id="1109740"/>
    <lineage>
        <taxon>Bacteria</taxon>
        <taxon>Pseudomonadati</taxon>
        <taxon>Bacteroidota</taxon>
        <taxon>Flavobacteriia</taxon>
        <taxon>Flavobacteriales</taxon>
        <taxon>Flavobacteriaceae</taxon>
        <taxon>Lutibacter</taxon>
    </lineage>
</organism>
<evidence type="ECO:0000313" key="6">
    <source>
        <dbReference type="EMBL" id="SNR67710.1"/>
    </source>
</evidence>
<feature type="compositionally biased region" description="Polar residues" evidence="3">
    <location>
        <begin position="420"/>
        <end position="429"/>
    </location>
</feature>
<keyword evidence="2" id="KW-0813">Transport</keyword>
<keyword evidence="4" id="KW-0812">Transmembrane</keyword>
<feature type="domain" description="HMA" evidence="5">
    <location>
        <begin position="426"/>
        <end position="496"/>
    </location>
</feature>
<dbReference type="Proteomes" id="UP000198384">
    <property type="component" value="Unassembled WGS sequence"/>
</dbReference>
<dbReference type="InterPro" id="IPR006143">
    <property type="entry name" value="RND_pump_MFP"/>
</dbReference>
<dbReference type="InterPro" id="IPR036163">
    <property type="entry name" value="HMA_dom_sf"/>
</dbReference>
<dbReference type="Gene3D" id="2.40.420.20">
    <property type="match status" value="1"/>
</dbReference>
<dbReference type="Gene3D" id="2.40.30.170">
    <property type="match status" value="1"/>
</dbReference>
<protein>
    <submittedName>
        <fullName evidence="6">Membrane fusion protein, Cu(I)/Ag(I) efflux system</fullName>
    </submittedName>
</protein>
<name>A0A238Y9K4_9FLAO</name>